<evidence type="ECO:0000313" key="2">
    <source>
        <dbReference type="EMBL" id="OYR89859.1"/>
    </source>
</evidence>
<evidence type="ECO:0000313" key="3">
    <source>
        <dbReference type="Proteomes" id="UP000215828"/>
    </source>
</evidence>
<evidence type="ECO:0000313" key="1">
    <source>
        <dbReference type="EMBL" id="OYR86904.1"/>
    </source>
</evidence>
<reference evidence="1" key="2">
    <citation type="submission" date="2017-05" db="EMBL/GenBank/DDBJ databases">
        <authorList>
            <person name="Lin X.B."/>
            <person name="Stothard P."/>
            <person name="Tasseva G."/>
            <person name="Walter J."/>
        </authorList>
    </citation>
    <scope>NUCLEOTIDE SEQUENCE</scope>
    <source>
        <strain evidence="1">609u</strain>
    </source>
</reference>
<evidence type="ECO:0000313" key="4">
    <source>
        <dbReference type="Proteomes" id="UP000216316"/>
    </source>
</evidence>
<accession>A0A256L8W6</accession>
<protein>
    <submittedName>
        <fullName evidence="2">Uncharacterized protein</fullName>
    </submittedName>
</protein>
<reference evidence="3 4" key="3">
    <citation type="submission" date="2017-09" db="EMBL/GenBank/DDBJ databases">
        <title>Tripartite evolution among Lactobacillus johnsonii, Lactobacillus taiwanensis, Lactobacillus reuteri and their rodent host.</title>
        <authorList>
            <person name="Wang T."/>
            <person name="Knowles S."/>
            <person name="Cheng C."/>
        </authorList>
    </citation>
    <scope>NUCLEOTIDE SEQUENCE [LARGE SCALE GENOMIC DNA]</scope>
    <source>
        <strain evidence="2 3">609q</strain>
        <strain evidence="1 4">609u</strain>
    </source>
</reference>
<proteinExistence type="predicted"/>
<comment type="caution">
    <text evidence="2">The sequence shown here is derived from an EMBL/GenBank/DDBJ whole genome shotgun (WGS) entry which is preliminary data.</text>
</comment>
<dbReference type="EMBL" id="NGNX01000063">
    <property type="protein sequence ID" value="OYR89859.1"/>
    <property type="molecule type" value="Genomic_DNA"/>
</dbReference>
<dbReference type="Proteomes" id="UP000215828">
    <property type="component" value="Unassembled WGS sequence"/>
</dbReference>
<dbReference type="Proteomes" id="UP000216316">
    <property type="component" value="Unassembled WGS sequence"/>
</dbReference>
<reference evidence="2 3" key="1">
    <citation type="submission" date="2017-04" db="EMBL/GenBank/DDBJ databases">
        <authorList>
            <person name="Afonso C.L."/>
            <person name="Miller P.J."/>
            <person name="Scott M.A."/>
            <person name="Spackman E."/>
            <person name="Goraichik I."/>
            <person name="Dimitrov K.M."/>
            <person name="Suarez D.L."/>
            <person name="Swayne D.E."/>
        </authorList>
    </citation>
    <scope>NUCLEOTIDE SEQUENCE [LARGE SCALE GENOMIC DNA]</scope>
    <source>
        <strain evidence="2 3">609q</strain>
    </source>
</reference>
<gene>
    <name evidence="1" type="ORF">CBF53_10670</name>
    <name evidence="2" type="ORF">CBF70_10820</name>
</gene>
<organism evidence="2 3">
    <name type="scientific">Lactobacillus taiwanensis</name>
    <dbReference type="NCBI Taxonomy" id="508451"/>
    <lineage>
        <taxon>Bacteria</taxon>
        <taxon>Bacillati</taxon>
        <taxon>Bacillota</taxon>
        <taxon>Bacilli</taxon>
        <taxon>Lactobacillales</taxon>
        <taxon>Lactobacillaceae</taxon>
        <taxon>Lactobacillus</taxon>
    </lineage>
</organism>
<sequence>MKSVSKQFAHMLDINLRHIDYITGEKHMRDTNNLNAIEQNAFPKETLLVPITDTIWQPIGEPMAFLQDCIYSDGLISFCNEHELDPDEISYDFLLVSPDDNQWAKKFIVQHMGGRIVGEQHN</sequence>
<dbReference type="EMBL" id="NGNV01000063">
    <property type="protein sequence ID" value="OYR86904.1"/>
    <property type="molecule type" value="Genomic_DNA"/>
</dbReference>
<name>A0A256L8W6_9LACO</name>
<dbReference type="AlphaFoldDB" id="A0A256L8W6"/>
<keyword evidence="4" id="KW-1185">Reference proteome</keyword>